<comment type="subcellular location">
    <subcellularLocation>
        <location evidence="2">Cytoplasm</location>
    </subcellularLocation>
    <subcellularLocation>
        <location evidence="1">Nucleus</location>
    </subcellularLocation>
</comment>
<reference evidence="9" key="1">
    <citation type="submission" date="2020-11" db="EMBL/GenBank/DDBJ databases">
        <authorList>
            <person name="Tran Van P."/>
        </authorList>
    </citation>
    <scope>NUCLEOTIDE SEQUENCE</scope>
</reference>
<dbReference type="InterPro" id="IPR045237">
    <property type="entry name" value="COPS7/eIF3m"/>
</dbReference>
<keyword evidence="10" id="KW-1185">Reference proteome</keyword>
<dbReference type="SMART" id="SM00088">
    <property type="entry name" value="PINT"/>
    <property type="match status" value="1"/>
</dbReference>
<dbReference type="Pfam" id="PF22061">
    <property type="entry name" value="CSN7_HB_subdom"/>
    <property type="match status" value="1"/>
</dbReference>
<gene>
    <name evidence="9" type="ORF">DSTB1V02_LOCUS8540</name>
</gene>
<evidence type="ECO:0000256" key="6">
    <source>
        <dbReference type="ARBA" id="ARBA00023242"/>
    </source>
</evidence>
<organism evidence="9">
    <name type="scientific">Darwinula stevensoni</name>
    <dbReference type="NCBI Taxonomy" id="69355"/>
    <lineage>
        <taxon>Eukaryota</taxon>
        <taxon>Metazoa</taxon>
        <taxon>Ecdysozoa</taxon>
        <taxon>Arthropoda</taxon>
        <taxon>Crustacea</taxon>
        <taxon>Oligostraca</taxon>
        <taxon>Ostracoda</taxon>
        <taxon>Podocopa</taxon>
        <taxon>Podocopida</taxon>
        <taxon>Darwinulocopina</taxon>
        <taxon>Darwinuloidea</taxon>
        <taxon>Darwinulidae</taxon>
        <taxon>Darwinula</taxon>
    </lineage>
</organism>
<dbReference type="AlphaFoldDB" id="A0A7R8XFB4"/>
<dbReference type="InterPro" id="IPR000717">
    <property type="entry name" value="PCI_dom"/>
</dbReference>
<evidence type="ECO:0000313" key="10">
    <source>
        <dbReference type="Proteomes" id="UP000677054"/>
    </source>
</evidence>
<dbReference type="PANTHER" id="PTHR15350:SF5">
    <property type="entry name" value="COP9 SIGNALOSOME COMPLEX SUBUNIT 7"/>
    <property type="match status" value="1"/>
</dbReference>
<dbReference type="GO" id="GO:0010387">
    <property type="term" value="P:COP9 signalosome assembly"/>
    <property type="evidence" value="ECO:0007669"/>
    <property type="project" value="InterPro"/>
</dbReference>
<evidence type="ECO:0000256" key="3">
    <source>
        <dbReference type="ARBA" id="ARBA00008482"/>
    </source>
</evidence>
<evidence type="ECO:0000256" key="2">
    <source>
        <dbReference type="ARBA" id="ARBA00004496"/>
    </source>
</evidence>
<name>A0A7R8XFB4_9CRUS</name>
<dbReference type="Proteomes" id="UP000677054">
    <property type="component" value="Unassembled WGS sequence"/>
</dbReference>
<protein>
    <recommendedName>
        <fullName evidence="8">PCI domain-containing protein</fullName>
    </recommendedName>
</protein>
<keyword evidence="4" id="KW-0963">Cytoplasm</keyword>
<keyword evidence="5" id="KW-0736">Signalosome</keyword>
<sequence length="271" mass="30469">MSVSEKSSAAPNPVEQFVLLAKGAKGAAAVELVKQAIEAPGVYVFGELLDMPNIKELAQGPHNGSWELLNLFAYGTYKDYRANQDSLPPVTPTMLQKLCHLTIVSLATKSKVLPYEMLLEELEMKNLRELEDVIIEAIYADVINGKLDQRNHQLEIHRAIGRDIRPEDIKEIASTLQDWCETCENMLYNVDSMISMANQEREKHIKHRNFVETQIQNLKKTMKTQREDSGENGVTDTVTPGEKKKPSSSTGSSMSNFKSKMVRGSNRLFNK</sequence>
<dbReference type="OrthoDB" id="10265275at2759"/>
<dbReference type="InterPro" id="IPR041481">
    <property type="entry name" value="CSN7_helixI"/>
</dbReference>
<dbReference type="Pfam" id="PF01399">
    <property type="entry name" value="PCI"/>
    <property type="match status" value="1"/>
</dbReference>
<dbReference type="GO" id="GO:0008180">
    <property type="term" value="C:COP9 signalosome"/>
    <property type="evidence" value="ECO:0007669"/>
    <property type="project" value="UniProtKB-KW"/>
</dbReference>
<dbReference type="GO" id="GO:0005737">
    <property type="term" value="C:cytoplasm"/>
    <property type="evidence" value="ECO:0007669"/>
    <property type="project" value="UniProtKB-SubCell"/>
</dbReference>
<proteinExistence type="inferred from homology"/>
<evidence type="ECO:0000256" key="5">
    <source>
        <dbReference type="ARBA" id="ARBA00022790"/>
    </source>
</evidence>
<keyword evidence="6" id="KW-0539">Nucleus</keyword>
<feature type="domain" description="PCI" evidence="8">
    <location>
        <begin position="1"/>
        <end position="161"/>
    </location>
</feature>
<evidence type="ECO:0000256" key="1">
    <source>
        <dbReference type="ARBA" id="ARBA00004123"/>
    </source>
</evidence>
<dbReference type="EMBL" id="CAJPEV010001970">
    <property type="protein sequence ID" value="CAG0895124.1"/>
    <property type="molecule type" value="Genomic_DNA"/>
</dbReference>
<evidence type="ECO:0000256" key="4">
    <source>
        <dbReference type="ARBA" id="ARBA00022490"/>
    </source>
</evidence>
<dbReference type="PROSITE" id="PS50250">
    <property type="entry name" value="PCI"/>
    <property type="match status" value="1"/>
</dbReference>
<dbReference type="EMBL" id="LR901487">
    <property type="protein sequence ID" value="CAD7248731.1"/>
    <property type="molecule type" value="Genomic_DNA"/>
</dbReference>
<dbReference type="Pfam" id="PF18392">
    <property type="entry name" value="CSN7a_helixI"/>
    <property type="match status" value="1"/>
</dbReference>
<feature type="region of interest" description="Disordered" evidence="7">
    <location>
        <begin position="221"/>
        <end position="271"/>
    </location>
</feature>
<evidence type="ECO:0000256" key="7">
    <source>
        <dbReference type="SAM" id="MobiDB-lite"/>
    </source>
</evidence>
<evidence type="ECO:0000313" key="9">
    <source>
        <dbReference type="EMBL" id="CAD7248731.1"/>
    </source>
</evidence>
<evidence type="ECO:0000259" key="8">
    <source>
        <dbReference type="PROSITE" id="PS50250"/>
    </source>
</evidence>
<accession>A0A7R8XFB4</accession>
<comment type="similarity">
    <text evidence="3">Belongs to the CSN7/EIF3M family. CSN7 subfamily.</text>
</comment>
<dbReference type="PANTHER" id="PTHR15350">
    <property type="entry name" value="COP9 SIGNALOSOME COMPLEX SUBUNIT 7/DENDRITIC CELL PROTEIN GA17"/>
    <property type="match status" value="1"/>
</dbReference>
<feature type="compositionally biased region" description="Low complexity" evidence="7">
    <location>
        <begin position="247"/>
        <end position="259"/>
    </location>
</feature>